<dbReference type="ExpressionAtlas" id="A0A077RYA9">
    <property type="expression patterns" value="baseline"/>
</dbReference>
<proteinExistence type="inferred from homology"/>
<dbReference type="InterPro" id="IPR006760">
    <property type="entry name" value="Endosulphine"/>
</dbReference>
<dbReference type="HOGENOM" id="CLU_1790428_0_0_1"/>
<dbReference type="AlphaFoldDB" id="A0A077RYA9"/>
<evidence type="ECO:0000313" key="5">
    <source>
        <dbReference type="EMBL" id="CDM83591.1"/>
    </source>
</evidence>
<evidence type="ECO:0000256" key="3">
    <source>
        <dbReference type="SAM" id="MobiDB-lite"/>
    </source>
</evidence>
<organism evidence="5">
    <name type="scientific">Triticum aestivum</name>
    <name type="common">Wheat</name>
    <dbReference type="NCBI Taxonomy" id="4565"/>
    <lineage>
        <taxon>Eukaryota</taxon>
        <taxon>Viridiplantae</taxon>
        <taxon>Streptophyta</taxon>
        <taxon>Embryophyta</taxon>
        <taxon>Tracheophyta</taxon>
        <taxon>Spermatophyta</taxon>
        <taxon>Magnoliopsida</taxon>
        <taxon>Liliopsida</taxon>
        <taxon>Poales</taxon>
        <taxon>Poaceae</taxon>
        <taxon>BOP clade</taxon>
        <taxon>Pooideae</taxon>
        <taxon>Triticodae</taxon>
        <taxon>Triticeae</taxon>
        <taxon>Triticinae</taxon>
        <taxon>Triticum</taxon>
    </lineage>
</organism>
<feature type="region of interest" description="Disordered" evidence="3">
    <location>
        <begin position="1"/>
        <end position="62"/>
    </location>
</feature>
<dbReference type="Pfam" id="PF04667">
    <property type="entry name" value="Endosulfine"/>
    <property type="match status" value="1"/>
</dbReference>
<feature type="compositionally biased region" description="Basic and acidic residues" evidence="3">
    <location>
        <begin position="11"/>
        <end position="26"/>
    </location>
</feature>
<evidence type="ECO:0008006" key="6">
    <source>
        <dbReference type="Google" id="ProtNLM"/>
    </source>
</evidence>
<dbReference type="PANTHER" id="PTHR10358">
    <property type="entry name" value="ENDOSULFINE"/>
    <property type="match status" value="1"/>
</dbReference>
<comment type="similarity">
    <text evidence="1 2">Belongs to the endosulfine family.</text>
</comment>
<keyword evidence="4" id="KW-0812">Transmembrane</keyword>
<evidence type="ECO:0000256" key="1">
    <source>
        <dbReference type="ARBA" id="ARBA00010520"/>
    </source>
</evidence>
<keyword evidence="4" id="KW-0472">Membrane</keyword>
<dbReference type="PANTHER" id="PTHR10358:SF6">
    <property type="entry name" value="ENDOSULFINE, ISOFORM A"/>
    <property type="match status" value="1"/>
</dbReference>
<reference evidence="5" key="1">
    <citation type="journal article" date="2014" name="Science">
        <title>Structural and functional partitioning of bread wheat chromosome 3B.</title>
        <authorList>
            <person name="Choulet F."/>
            <person name="Alberti A."/>
            <person name="Theil S."/>
            <person name="Glover N."/>
            <person name="Barbe V."/>
            <person name="Daron J."/>
            <person name="Pingault L."/>
            <person name="Sourdille P."/>
            <person name="Couloux A."/>
            <person name="Paux E."/>
            <person name="Leroy P."/>
            <person name="Mangenot S."/>
            <person name="Guilhot N."/>
            <person name="Le Gouis J."/>
            <person name="Balfourier F."/>
            <person name="Alaux M."/>
            <person name="Jamilloux V."/>
            <person name="Poulain J."/>
            <person name="Durand C."/>
            <person name="Bellec A."/>
            <person name="Gaspin C."/>
            <person name="Safar J."/>
            <person name="Dolezel J."/>
            <person name="Rogers J."/>
            <person name="Vandepoele K."/>
            <person name="Aury J.M."/>
            <person name="Mayer K."/>
            <person name="Berges H."/>
            <person name="Quesneville H."/>
            <person name="Wincker P."/>
            <person name="Feuillet C."/>
        </authorList>
    </citation>
    <scope>NUCLEOTIDE SEQUENCE</scope>
</reference>
<protein>
    <recommendedName>
        <fullName evidence="6">Endosulphine</fullName>
    </recommendedName>
</protein>
<feature type="transmembrane region" description="Helical" evidence="4">
    <location>
        <begin position="120"/>
        <end position="138"/>
    </location>
</feature>
<evidence type="ECO:0000256" key="4">
    <source>
        <dbReference type="SAM" id="Phobius"/>
    </source>
</evidence>
<feature type="compositionally biased region" description="Basic residues" evidence="3">
    <location>
        <begin position="47"/>
        <end position="56"/>
    </location>
</feature>
<keyword evidence="4" id="KW-1133">Transmembrane helix</keyword>
<evidence type="ECO:0000256" key="2">
    <source>
        <dbReference type="RuleBase" id="RU363120"/>
    </source>
</evidence>
<accession>A0A077RYA9</accession>
<sequence>MSGMSSDDASAEVRPEGEVSGEKVEETQDQNEGSGMPSPQEEEAAIKKKYGGKMPKKSSLISKDHERAFFDSADWALGKQGGSPNKPKGPLEALRPKLQLLALQSMLSHSHCLKLDNMSFITHIIVGALICVLQAAWLRDHLEML</sequence>
<gene>
    <name evidence="5" type="ORF">TRAES_3BF058500010CFD_c1</name>
</gene>
<dbReference type="EMBL" id="HG670306">
    <property type="protein sequence ID" value="CDM83591.1"/>
    <property type="molecule type" value="Genomic_DNA"/>
</dbReference>
<name>A0A077RYA9_WHEAT</name>